<dbReference type="RefSeq" id="WP_148912892.1">
    <property type="nucleotide sequence ID" value="NZ_VSZS01000047.1"/>
</dbReference>
<dbReference type="OrthoDB" id="7210869at2"/>
<reference evidence="1 2" key="2">
    <citation type="submission" date="2019-09" db="EMBL/GenBank/DDBJ databases">
        <title>Mesorhizobium sp. MaA-C15 isolated from Microcystis aeruginosa.</title>
        <authorList>
            <person name="Jeong S.E."/>
            <person name="Jin H.M."/>
            <person name="Jeon C.O."/>
        </authorList>
    </citation>
    <scope>NUCLEOTIDE SEQUENCE [LARGE SCALE GENOMIC DNA]</scope>
    <source>
        <strain evidence="1 2">MaA-C15</strain>
    </source>
</reference>
<evidence type="ECO:0008006" key="3">
    <source>
        <dbReference type="Google" id="ProtNLM"/>
    </source>
</evidence>
<name>A0A5D4H819_9HYPH</name>
<evidence type="ECO:0000313" key="1">
    <source>
        <dbReference type="EMBL" id="TYR36403.1"/>
    </source>
</evidence>
<dbReference type="Proteomes" id="UP000323258">
    <property type="component" value="Unassembled WGS sequence"/>
</dbReference>
<accession>A0A5D4H819</accession>
<comment type="caution">
    <text evidence="1">The sequence shown here is derived from an EMBL/GenBank/DDBJ whole genome shotgun (WGS) entry which is preliminary data.</text>
</comment>
<organism evidence="1 2">
    <name type="scientific">Neoaquamicrobium microcysteis</name>
    <dbReference type="NCBI Taxonomy" id="2682781"/>
    <lineage>
        <taxon>Bacteria</taxon>
        <taxon>Pseudomonadati</taxon>
        <taxon>Pseudomonadota</taxon>
        <taxon>Alphaproteobacteria</taxon>
        <taxon>Hyphomicrobiales</taxon>
        <taxon>Phyllobacteriaceae</taxon>
        <taxon>Neoaquamicrobium</taxon>
    </lineage>
</organism>
<proteinExistence type="predicted"/>
<dbReference type="SUPFAM" id="SSF54909">
    <property type="entry name" value="Dimeric alpha+beta barrel"/>
    <property type="match status" value="1"/>
</dbReference>
<dbReference type="InterPro" id="IPR011008">
    <property type="entry name" value="Dimeric_a/b-barrel"/>
</dbReference>
<protein>
    <recommendedName>
        <fullName evidence="3">Antibiotic biosynthesis monooxygenase</fullName>
    </recommendedName>
</protein>
<dbReference type="EMBL" id="VSZS01000047">
    <property type="protein sequence ID" value="TYR36403.1"/>
    <property type="molecule type" value="Genomic_DNA"/>
</dbReference>
<dbReference type="AlphaFoldDB" id="A0A5D4H819"/>
<keyword evidence="2" id="KW-1185">Reference proteome</keyword>
<evidence type="ECO:0000313" key="2">
    <source>
        <dbReference type="Proteomes" id="UP000323258"/>
    </source>
</evidence>
<dbReference type="Gene3D" id="3.30.70.100">
    <property type="match status" value="1"/>
</dbReference>
<sequence>MMMRVYRCTVIEGRETEFREFAFGKSHPWLRSRPGLVAFYGGRPLPTSTDRTRCMVQLWESANALRAAIGDNWEQQPQLADEVRGFIDRAWVEHYEVADEFRAGAEPPVQ</sequence>
<reference evidence="1 2" key="1">
    <citation type="submission" date="2019-08" db="EMBL/GenBank/DDBJ databases">
        <authorList>
            <person name="Seo Y.L."/>
        </authorList>
    </citation>
    <scope>NUCLEOTIDE SEQUENCE [LARGE SCALE GENOMIC DNA]</scope>
    <source>
        <strain evidence="1 2">MaA-C15</strain>
    </source>
</reference>
<gene>
    <name evidence="1" type="ORF">FY036_01175</name>
</gene>